<evidence type="ECO:0000313" key="12">
    <source>
        <dbReference type="EMBL" id="NHK27746.1"/>
    </source>
</evidence>
<dbReference type="NCBIfam" id="TIGR00726">
    <property type="entry name" value="peptidoglycan editing factor PgeF"/>
    <property type="match status" value="1"/>
</dbReference>
<dbReference type="Gene3D" id="3.60.140.10">
    <property type="entry name" value="CNF1/YfiH-like putative cysteine hydrolases"/>
    <property type="match status" value="1"/>
</dbReference>
<dbReference type="SUPFAM" id="SSF64438">
    <property type="entry name" value="CNF1/YfiH-like putative cysteine hydrolases"/>
    <property type="match status" value="1"/>
</dbReference>
<keyword evidence="14" id="KW-1185">Reference proteome</keyword>
<reference evidence="12 14" key="2">
    <citation type="submission" date="2020-02" db="EMBL/GenBank/DDBJ databases">
        <title>Genome sequence of Parvularcula flava strain NH6-79.</title>
        <authorList>
            <person name="Abdul Karim M.H."/>
            <person name="Lam M.Q."/>
            <person name="Chen S.J."/>
            <person name="Yahya A."/>
            <person name="Shahir S."/>
            <person name="Shamsir M.S."/>
            <person name="Chong C.S."/>
        </authorList>
    </citation>
    <scope>NUCLEOTIDE SEQUENCE [LARGE SCALE GENOMIC DNA]</scope>
    <source>
        <strain evidence="12 14">NH6-79</strain>
    </source>
</reference>
<evidence type="ECO:0000256" key="10">
    <source>
        <dbReference type="RuleBase" id="RU361274"/>
    </source>
</evidence>
<dbReference type="Pfam" id="PF02578">
    <property type="entry name" value="Cu-oxidase_4"/>
    <property type="match status" value="1"/>
</dbReference>
<dbReference type="PANTHER" id="PTHR30616:SF2">
    <property type="entry name" value="PURINE NUCLEOSIDE PHOSPHORYLASE LACC1"/>
    <property type="match status" value="1"/>
</dbReference>
<name>A0A8J3A2Z6_9PROT</name>
<evidence type="ECO:0000256" key="3">
    <source>
        <dbReference type="ARBA" id="ARBA00022679"/>
    </source>
</evidence>
<comment type="catalytic activity">
    <reaction evidence="8">
        <text>adenosine + phosphate = alpha-D-ribose 1-phosphate + adenine</text>
        <dbReference type="Rhea" id="RHEA:27642"/>
        <dbReference type="ChEBI" id="CHEBI:16335"/>
        <dbReference type="ChEBI" id="CHEBI:16708"/>
        <dbReference type="ChEBI" id="CHEBI:43474"/>
        <dbReference type="ChEBI" id="CHEBI:57720"/>
        <dbReference type="EC" id="2.4.2.1"/>
    </reaction>
    <physiologicalReaction direction="left-to-right" evidence="8">
        <dbReference type="Rhea" id="RHEA:27643"/>
    </physiologicalReaction>
</comment>
<reference evidence="11" key="1">
    <citation type="journal article" date="2014" name="Int. J. Syst. Evol. Microbiol.">
        <title>Complete genome sequence of Corynebacterium casei LMG S-19264T (=DSM 44701T), isolated from a smear-ripened cheese.</title>
        <authorList>
            <consortium name="US DOE Joint Genome Institute (JGI-PGF)"/>
            <person name="Walter F."/>
            <person name="Albersmeier A."/>
            <person name="Kalinowski J."/>
            <person name="Ruckert C."/>
        </authorList>
    </citation>
    <scope>NUCLEOTIDE SEQUENCE</scope>
    <source>
        <strain evidence="11">CGMCC 1.14984</strain>
    </source>
</reference>
<gene>
    <name evidence="12" type="primary">pgeF</name>
    <name evidence="12" type="ORF">FF098_007520</name>
    <name evidence="11" type="ORF">GCM10011355_15120</name>
</gene>
<keyword evidence="3" id="KW-0808">Transferase</keyword>
<evidence type="ECO:0000313" key="14">
    <source>
        <dbReference type="Proteomes" id="UP000818603"/>
    </source>
</evidence>
<evidence type="ECO:0000313" key="11">
    <source>
        <dbReference type="EMBL" id="GGH96372.1"/>
    </source>
</evidence>
<evidence type="ECO:0000256" key="4">
    <source>
        <dbReference type="ARBA" id="ARBA00022723"/>
    </source>
</evidence>
<proteinExistence type="inferred from homology"/>
<evidence type="ECO:0000256" key="9">
    <source>
        <dbReference type="ARBA" id="ARBA00049893"/>
    </source>
</evidence>
<protein>
    <recommendedName>
        <fullName evidence="10">Purine nucleoside phosphorylase</fullName>
    </recommendedName>
</protein>
<dbReference type="PANTHER" id="PTHR30616">
    <property type="entry name" value="UNCHARACTERIZED PROTEIN YFIH"/>
    <property type="match status" value="1"/>
</dbReference>
<dbReference type="EMBL" id="VCJR02000001">
    <property type="protein sequence ID" value="NHK27746.1"/>
    <property type="molecule type" value="Genomic_DNA"/>
</dbReference>
<evidence type="ECO:0000256" key="6">
    <source>
        <dbReference type="ARBA" id="ARBA00022833"/>
    </source>
</evidence>
<dbReference type="InterPro" id="IPR003730">
    <property type="entry name" value="Cu_polyphenol_OxRdtase"/>
</dbReference>
<comment type="catalytic activity">
    <reaction evidence="7">
        <text>adenosine + H2O + H(+) = inosine + NH4(+)</text>
        <dbReference type="Rhea" id="RHEA:24408"/>
        <dbReference type="ChEBI" id="CHEBI:15377"/>
        <dbReference type="ChEBI" id="CHEBI:15378"/>
        <dbReference type="ChEBI" id="CHEBI:16335"/>
        <dbReference type="ChEBI" id="CHEBI:17596"/>
        <dbReference type="ChEBI" id="CHEBI:28938"/>
        <dbReference type="EC" id="3.5.4.4"/>
    </reaction>
    <physiologicalReaction direction="left-to-right" evidence="7">
        <dbReference type="Rhea" id="RHEA:24409"/>
    </physiologicalReaction>
</comment>
<dbReference type="GO" id="GO:0016787">
    <property type="term" value="F:hydrolase activity"/>
    <property type="evidence" value="ECO:0007669"/>
    <property type="project" value="UniProtKB-KW"/>
</dbReference>
<accession>A0A8J3A2Z6</accession>
<comment type="similarity">
    <text evidence="2 10">Belongs to the purine nucleoside phosphorylase YfiH/LACC1 family.</text>
</comment>
<comment type="caution">
    <text evidence="11">The sequence shown here is derived from an EMBL/GenBank/DDBJ whole genome shotgun (WGS) entry which is preliminary data.</text>
</comment>
<dbReference type="EMBL" id="BMGZ01000001">
    <property type="protein sequence ID" value="GGH96372.1"/>
    <property type="molecule type" value="Genomic_DNA"/>
</dbReference>
<dbReference type="InterPro" id="IPR038371">
    <property type="entry name" value="Cu_polyphenol_OxRdtase_sf"/>
</dbReference>
<dbReference type="InterPro" id="IPR011324">
    <property type="entry name" value="Cytotoxic_necrot_fac-like_cat"/>
</dbReference>
<evidence type="ECO:0000256" key="2">
    <source>
        <dbReference type="ARBA" id="ARBA00007353"/>
    </source>
</evidence>
<dbReference type="Proteomes" id="UP000818603">
    <property type="component" value="Unassembled WGS sequence"/>
</dbReference>
<dbReference type="CDD" id="cd16833">
    <property type="entry name" value="YfiH"/>
    <property type="match status" value="1"/>
</dbReference>
<dbReference type="GO" id="GO:0017061">
    <property type="term" value="F:S-methyl-5-thioadenosine phosphorylase activity"/>
    <property type="evidence" value="ECO:0007669"/>
    <property type="project" value="UniProtKB-EC"/>
</dbReference>
<evidence type="ECO:0000256" key="8">
    <source>
        <dbReference type="ARBA" id="ARBA00048968"/>
    </source>
</evidence>
<keyword evidence="5" id="KW-0378">Hydrolase</keyword>
<comment type="catalytic activity">
    <reaction evidence="1">
        <text>inosine + phosphate = alpha-D-ribose 1-phosphate + hypoxanthine</text>
        <dbReference type="Rhea" id="RHEA:27646"/>
        <dbReference type="ChEBI" id="CHEBI:17368"/>
        <dbReference type="ChEBI" id="CHEBI:17596"/>
        <dbReference type="ChEBI" id="CHEBI:43474"/>
        <dbReference type="ChEBI" id="CHEBI:57720"/>
        <dbReference type="EC" id="2.4.2.1"/>
    </reaction>
    <physiologicalReaction direction="left-to-right" evidence="1">
        <dbReference type="Rhea" id="RHEA:27647"/>
    </physiologicalReaction>
</comment>
<sequence>MAPPFLTSPHMNARHGFFGRAGGVSTGIFESLNCGPGSSDDSANVSENRRLCAAALEADALFTGYQIHSAEAVFVEKADQSQPKADALVTTTPGLALGILTADCIPVLFHDQRAGVIGAAHAGWRGALGGILESCVSLMQLHGATPANIRAAIGPCLRPPHFQVGDDLVSAFIEKYPVSTRFFTPEENNGKYQCDLTAFATWRLCEQGLEAANIVDTGDNTLADPERYFSYRHSRQAGHADYGRNLSAIVL</sequence>
<keyword evidence="6" id="KW-0862">Zinc</keyword>
<dbReference type="RefSeq" id="WP_155138948.1">
    <property type="nucleotide sequence ID" value="NZ_BMGZ01000001.1"/>
</dbReference>
<evidence type="ECO:0000256" key="5">
    <source>
        <dbReference type="ARBA" id="ARBA00022801"/>
    </source>
</evidence>
<organism evidence="11 13">
    <name type="scientific">Aquisalinus luteolus</name>
    <dbReference type="NCBI Taxonomy" id="1566827"/>
    <lineage>
        <taxon>Bacteria</taxon>
        <taxon>Pseudomonadati</taxon>
        <taxon>Pseudomonadota</taxon>
        <taxon>Alphaproteobacteria</taxon>
        <taxon>Parvularculales</taxon>
        <taxon>Parvularculaceae</taxon>
        <taxon>Aquisalinus</taxon>
    </lineage>
</organism>
<dbReference type="Proteomes" id="UP000621856">
    <property type="component" value="Unassembled WGS sequence"/>
</dbReference>
<reference evidence="11" key="3">
    <citation type="submission" date="2020-09" db="EMBL/GenBank/DDBJ databases">
        <authorList>
            <person name="Sun Q."/>
            <person name="Zhou Y."/>
        </authorList>
    </citation>
    <scope>NUCLEOTIDE SEQUENCE</scope>
    <source>
        <strain evidence="11">CGMCC 1.14984</strain>
    </source>
</reference>
<dbReference type="AlphaFoldDB" id="A0A8J3A2Z6"/>
<dbReference type="GO" id="GO:0005507">
    <property type="term" value="F:copper ion binding"/>
    <property type="evidence" value="ECO:0007669"/>
    <property type="project" value="TreeGrafter"/>
</dbReference>
<evidence type="ECO:0000256" key="7">
    <source>
        <dbReference type="ARBA" id="ARBA00047989"/>
    </source>
</evidence>
<evidence type="ECO:0000313" key="13">
    <source>
        <dbReference type="Proteomes" id="UP000621856"/>
    </source>
</evidence>
<comment type="catalytic activity">
    <reaction evidence="9">
        <text>S-methyl-5'-thioadenosine + phosphate = 5-(methylsulfanyl)-alpha-D-ribose 1-phosphate + adenine</text>
        <dbReference type="Rhea" id="RHEA:11852"/>
        <dbReference type="ChEBI" id="CHEBI:16708"/>
        <dbReference type="ChEBI" id="CHEBI:17509"/>
        <dbReference type="ChEBI" id="CHEBI:43474"/>
        <dbReference type="ChEBI" id="CHEBI:58533"/>
        <dbReference type="EC" id="2.4.2.28"/>
    </reaction>
    <physiologicalReaction direction="left-to-right" evidence="9">
        <dbReference type="Rhea" id="RHEA:11853"/>
    </physiologicalReaction>
</comment>
<keyword evidence="4" id="KW-0479">Metal-binding</keyword>
<evidence type="ECO:0000256" key="1">
    <source>
        <dbReference type="ARBA" id="ARBA00000553"/>
    </source>
</evidence>